<dbReference type="EMBL" id="SRLO01000483">
    <property type="protein sequence ID" value="TNN54479.1"/>
    <property type="molecule type" value="Genomic_DNA"/>
</dbReference>
<organism evidence="1 2">
    <name type="scientific">Liparis tanakae</name>
    <name type="common">Tanaka's snailfish</name>
    <dbReference type="NCBI Taxonomy" id="230148"/>
    <lineage>
        <taxon>Eukaryota</taxon>
        <taxon>Metazoa</taxon>
        <taxon>Chordata</taxon>
        <taxon>Craniata</taxon>
        <taxon>Vertebrata</taxon>
        <taxon>Euteleostomi</taxon>
        <taxon>Actinopterygii</taxon>
        <taxon>Neopterygii</taxon>
        <taxon>Teleostei</taxon>
        <taxon>Neoteleostei</taxon>
        <taxon>Acanthomorphata</taxon>
        <taxon>Eupercaria</taxon>
        <taxon>Perciformes</taxon>
        <taxon>Cottioidei</taxon>
        <taxon>Cottales</taxon>
        <taxon>Liparidae</taxon>
        <taxon>Liparis</taxon>
    </lineage>
</organism>
<gene>
    <name evidence="1" type="ORF">EYF80_035317</name>
</gene>
<dbReference type="Proteomes" id="UP000314294">
    <property type="component" value="Unassembled WGS sequence"/>
</dbReference>
<sequence>MRADQPLKAKPLWRFSLLLPAATGWQKSTRNSLLLSSAPLLCSSPQLLSTAPLHIIIRFTRHNIEAACQLQETAPTALENTVRLQEYAGGPSLISAACIQALSAGGRRSPSPLLPCATASRLCRAVIGYILAYLATAKLHAKRAHISSSRQTAPGGAVGRRQLFVYLDLTCNYVRDRLHRVKREDLFGSARHADRQRAFAVPLDYSRGPLPWRTGGHAENDSFPPQFFSKKESQVVTELPGHPESPLVVADFLHSSREATHCSLRLPTSRSITPRTINRPQPPHPSLWLTTSRLLTG</sequence>
<proteinExistence type="predicted"/>
<reference evidence="1 2" key="1">
    <citation type="submission" date="2019-03" db="EMBL/GenBank/DDBJ databases">
        <title>First draft genome of Liparis tanakae, snailfish: a comprehensive survey of snailfish specific genes.</title>
        <authorList>
            <person name="Kim W."/>
            <person name="Song I."/>
            <person name="Jeong J.-H."/>
            <person name="Kim D."/>
            <person name="Kim S."/>
            <person name="Ryu S."/>
            <person name="Song J.Y."/>
            <person name="Lee S.K."/>
        </authorList>
    </citation>
    <scope>NUCLEOTIDE SEQUENCE [LARGE SCALE GENOMIC DNA]</scope>
    <source>
        <tissue evidence="1">Muscle</tissue>
    </source>
</reference>
<comment type="caution">
    <text evidence="1">The sequence shown here is derived from an EMBL/GenBank/DDBJ whole genome shotgun (WGS) entry which is preliminary data.</text>
</comment>
<dbReference type="AlphaFoldDB" id="A0A4Z2GMD0"/>
<name>A0A4Z2GMD0_9TELE</name>
<keyword evidence="2" id="KW-1185">Reference proteome</keyword>
<protein>
    <submittedName>
        <fullName evidence="1">Uncharacterized protein</fullName>
    </submittedName>
</protein>
<evidence type="ECO:0000313" key="1">
    <source>
        <dbReference type="EMBL" id="TNN54479.1"/>
    </source>
</evidence>
<evidence type="ECO:0000313" key="2">
    <source>
        <dbReference type="Proteomes" id="UP000314294"/>
    </source>
</evidence>
<accession>A0A4Z2GMD0</accession>